<keyword evidence="7 11" id="KW-0547">Nucleotide-binding</keyword>
<evidence type="ECO:0000256" key="10">
    <source>
        <dbReference type="ARBA" id="ARBA00048721"/>
    </source>
</evidence>
<evidence type="ECO:0000256" key="5">
    <source>
        <dbReference type="ARBA" id="ARBA00022679"/>
    </source>
</evidence>
<keyword evidence="5 11" id="KW-0808">Transferase</keyword>
<evidence type="ECO:0000256" key="6">
    <source>
        <dbReference type="ARBA" id="ARBA00022695"/>
    </source>
</evidence>
<evidence type="ECO:0000256" key="1">
    <source>
        <dbReference type="ARBA" id="ARBA00002324"/>
    </source>
</evidence>
<comment type="function">
    <text evidence="1 11">Catalyzes the reversible adenylation of nicotinate mononucleotide (NaMN) to nicotinic acid adenine dinucleotide (NaAD).</text>
</comment>
<dbReference type="NCBIfam" id="NF000840">
    <property type="entry name" value="PRK00071.1-3"/>
    <property type="match status" value="1"/>
</dbReference>
<evidence type="ECO:0000256" key="3">
    <source>
        <dbReference type="ARBA" id="ARBA00009014"/>
    </source>
</evidence>
<dbReference type="EC" id="2.7.7.18" evidence="11"/>
<reference evidence="13 14" key="1">
    <citation type="submission" date="2016-09" db="EMBL/GenBank/DDBJ databases">
        <authorList>
            <person name="Capua I."/>
            <person name="De Benedictis P."/>
            <person name="Joannis T."/>
            <person name="Lombin L.H."/>
            <person name="Cattoli G."/>
        </authorList>
    </citation>
    <scope>NUCLEOTIDE SEQUENCE [LARGE SCALE GENOMIC DNA]</scope>
    <source>
        <strain evidence="13 14">ISLP-3</strain>
    </source>
</reference>
<dbReference type="Proteomes" id="UP000199039">
    <property type="component" value="Unassembled WGS sequence"/>
</dbReference>
<evidence type="ECO:0000259" key="12">
    <source>
        <dbReference type="Pfam" id="PF01467"/>
    </source>
</evidence>
<comment type="similarity">
    <text evidence="3 11">Belongs to the NadD family.</text>
</comment>
<feature type="domain" description="Cytidyltransferase-like" evidence="12">
    <location>
        <begin position="10"/>
        <end position="170"/>
    </location>
</feature>
<dbReference type="Pfam" id="PF01467">
    <property type="entry name" value="CTP_transf_like"/>
    <property type="match status" value="1"/>
</dbReference>
<dbReference type="PANTHER" id="PTHR39321:SF3">
    <property type="entry name" value="PHOSPHOPANTETHEINE ADENYLYLTRANSFERASE"/>
    <property type="match status" value="1"/>
</dbReference>
<dbReference type="AlphaFoldDB" id="A0A1G6WL86"/>
<dbReference type="FunFam" id="3.40.50.620:FF:000039">
    <property type="entry name" value="Probable nicotinate-nucleotide adenylyltransferase"/>
    <property type="match status" value="1"/>
</dbReference>
<comment type="pathway">
    <text evidence="2 11">Cofactor biosynthesis; NAD(+) biosynthesis; deamido-NAD(+) from nicotinate D-ribonucleotide: step 1/1.</text>
</comment>
<dbReference type="STRING" id="1814289.SAMN05216410_3672"/>
<keyword evidence="8 11" id="KW-0067">ATP-binding</keyword>
<dbReference type="InterPro" id="IPR004821">
    <property type="entry name" value="Cyt_trans-like"/>
</dbReference>
<keyword evidence="14" id="KW-1185">Reference proteome</keyword>
<dbReference type="RefSeq" id="WP_093186199.1">
    <property type="nucleotide sequence ID" value="NZ_FMYH01000009.1"/>
</dbReference>
<dbReference type="Gene3D" id="3.40.50.620">
    <property type="entry name" value="HUPs"/>
    <property type="match status" value="1"/>
</dbReference>
<evidence type="ECO:0000256" key="9">
    <source>
        <dbReference type="ARBA" id="ARBA00023027"/>
    </source>
</evidence>
<evidence type="ECO:0000256" key="8">
    <source>
        <dbReference type="ARBA" id="ARBA00022840"/>
    </source>
</evidence>
<keyword evidence="4 11" id="KW-0662">Pyridine nucleotide biosynthesis</keyword>
<sequence length="204" mass="22329">MTVQRRRVGVMGGTFDPIHHGHLVAASEVAARFELDEVVFVPTGQSSFKQDQDVSPAEHRYLMTVIATASNPRFTTSRVDIDRAGLTYTVDTLRDLRSERPDVDLFFITGADAIEQIAGWKDAEELWEMAHFVAVSRPGHTLSVAALPPSVVSALEIPALAISSTDCRARAKAGDPVWYLVPDGVVQYIAKYGLYRESAVKVAS</sequence>
<dbReference type="PANTHER" id="PTHR39321">
    <property type="entry name" value="NICOTINATE-NUCLEOTIDE ADENYLYLTRANSFERASE-RELATED"/>
    <property type="match status" value="1"/>
</dbReference>
<keyword evidence="6 11" id="KW-0548">Nucleotidyltransferase</keyword>
<dbReference type="SUPFAM" id="SSF52374">
    <property type="entry name" value="Nucleotidylyl transferase"/>
    <property type="match status" value="1"/>
</dbReference>
<gene>
    <name evidence="11" type="primary">nadD</name>
    <name evidence="13" type="ORF">SAMN05216410_3672</name>
</gene>
<keyword evidence="9 11" id="KW-0520">NAD</keyword>
<dbReference type="OrthoDB" id="5295945at2"/>
<organism evidence="13 14">
    <name type="scientific">Sanguibacter gelidistatuariae</name>
    <dbReference type="NCBI Taxonomy" id="1814289"/>
    <lineage>
        <taxon>Bacteria</taxon>
        <taxon>Bacillati</taxon>
        <taxon>Actinomycetota</taxon>
        <taxon>Actinomycetes</taxon>
        <taxon>Micrococcales</taxon>
        <taxon>Sanguibacteraceae</taxon>
        <taxon>Sanguibacter</taxon>
    </lineage>
</organism>
<protein>
    <recommendedName>
        <fullName evidence="11">Probable nicotinate-nucleotide adenylyltransferase</fullName>
        <ecNumber evidence="11">2.7.7.18</ecNumber>
    </recommendedName>
    <alternativeName>
        <fullName evidence="11">Deamido-NAD(+) diphosphorylase</fullName>
    </alternativeName>
    <alternativeName>
        <fullName evidence="11">Deamido-NAD(+) pyrophosphorylase</fullName>
    </alternativeName>
    <alternativeName>
        <fullName evidence="11">Nicotinate mononucleotide adenylyltransferase</fullName>
        <shortName evidence="11">NaMN adenylyltransferase</shortName>
    </alternativeName>
</protein>
<evidence type="ECO:0000313" key="13">
    <source>
        <dbReference type="EMBL" id="SDD66571.1"/>
    </source>
</evidence>
<accession>A0A1G6WL86</accession>
<proteinExistence type="inferred from homology"/>
<dbReference type="NCBIfam" id="TIGR00125">
    <property type="entry name" value="cyt_tran_rel"/>
    <property type="match status" value="1"/>
</dbReference>
<dbReference type="UniPathway" id="UPA00253">
    <property type="reaction ID" value="UER00332"/>
</dbReference>
<evidence type="ECO:0000313" key="14">
    <source>
        <dbReference type="Proteomes" id="UP000199039"/>
    </source>
</evidence>
<dbReference type="NCBIfam" id="TIGR00482">
    <property type="entry name" value="nicotinate (nicotinamide) nucleotide adenylyltransferase"/>
    <property type="match status" value="1"/>
</dbReference>
<dbReference type="EMBL" id="FMYH01000009">
    <property type="protein sequence ID" value="SDD66571.1"/>
    <property type="molecule type" value="Genomic_DNA"/>
</dbReference>
<dbReference type="CDD" id="cd02165">
    <property type="entry name" value="NMNAT"/>
    <property type="match status" value="1"/>
</dbReference>
<evidence type="ECO:0000256" key="4">
    <source>
        <dbReference type="ARBA" id="ARBA00022642"/>
    </source>
</evidence>
<dbReference type="HAMAP" id="MF_00244">
    <property type="entry name" value="NaMN_adenylyltr"/>
    <property type="match status" value="1"/>
</dbReference>
<dbReference type="GO" id="GO:0009435">
    <property type="term" value="P:NAD+ biosynthetic process"/>
    <property type="evidence" value="ECO:0007669"/>
    <property type="project" value="UniProtKB-UniRule"/>
</dbReference>
<evidence type="ECO:0000256" key="11">
    <source>
        <dbReference type="HAMAP-Rule" id="MF_00244"/>
    </source>
</evidence>
<evidence type="ECO:0000256" key="2">
    <source>
        <dbReference type="ARBA" id="ARBA00005019"/>
    </source>
</evidence>
<dbReference type="InterPro" id="IPR005248">
    <property type="entry name" value="NadD/NMNAT"/>
</dbReference>
<dbReference type="GO" id="GO:0005524">
    <property type="term" value="F:ATP binding"/>
    <property type="evidence" value="ECO:0007669"/>
    <property type="project" value="UniProtKB-KW"/>
</dbReference>
<dbReference type="GO" id="GO:0004515">
    <property type="term" value="F:nicotinate-nucleotide adenylyltransferase activity"/>
    <property type="evidence" value="ECO:0007669"/>
    <property type="project" value="UniProtKB-UniRule"/>
</dbReference>
<comment type="catalytic activity">
    <reaction evidence="10 11">
        <text>nicotinate beta-D-ribonucleotide + ATP + H(+) = deamido-NAD(+) + diphosphate</text>
        <dbReference type="Rhea" id="RHEA:22860"/>
        <dbReference type="ChEBI" id="CHEBI:15378"/>
        <dbReference type="ChEBI" id="CHEBI:30616"/>
        <dbReference type="ChEBI" id="CHEBI:33019"/>
        <dbReference type="ChEBI" id="CHEBI:57502"/>
        <dbReference type="ChEBI" id="CHEBI:58437"/>
        <dbReference type="EC" id="2.7.7.18"/>
    </reaction>
</comment>
<dbReference type="InterPro" id="IPR014729">
    <property type="entry name" value="Rossmann-like_a/b/a_fold"/>
</dbReference>
<name>A0A1G6WL86_9MICO</name>
<evidence type="ECO:0000256" key="7">
    <source>
        <dbReference type="ARBA" id="ARBA00022741"/>
    </source>
</evidence>